<proteinExistence type="inferred from homology"/>
<comment type="similarity">
    <text evidence="2 9 11">Belongs to the thiolase-like superfamily. Beta-ketoacyl-ACP synthases family.</text>
</comment>
<keyword evidence="8" id="KW-0012">Acyltransferase</keyword>
<keyword evidence="5" id="KW-0276">Fatty acid metabolism</keyword>
<dbReference type="InterPro" id="IPR017568">
    <property type="entry name" value="3-oxoacyl-ACP_synth-2"/>
</dbReference>
<dbReference type="Gene3D" id="3.40.47.10">
    <property type="match status" value="2"/>
</dbReference>
<evidence type="ECO:0000256" key="11">
    <source>
        <dbReference type="RuleBase" id="RU003694"/>
    </source>
</evidence>
<evidence type="ECO:0000256" key="6">
    <source>
        <dbReference type="ARBA" id="ARBA00023098"/>
    </source>
</evidence>
<keyword evidence="6" id="KW-0443">Lipid metabolism</keyword>
<sequence>MRRVVVTGLGAITPLGVGIRPTWTRLLAGHSGIVSVADLEPARHWKNLTSTVAGVVPSGDASEHGWKVSDWLDGAEQRRTSKFAQYALAASRMALDDAGWKPTRQEDLEATGVCLGSGIGNLDDIYSTSLAFERDGNKKVSPLFVPKILTNMAAGHIAMKYGFQGPNHAVTTACTTGAHSIGDASRFIAFGDADVMVAGGAESCIHPLTFAGFARSRSLSTAYNHEPALSCRPFDKDRDGFVVSEGAAVVVLEELQHAKARGAHILAELRGYGCSGDAHHMTAPRADGSGAVLAMKRALKNASIKPRVVDYINAHATGTLVGDAAEAAAIRSLMLGEEGVEDEAHVTVSSTKGAIGHLLGAAGAIEAVFAILAIAENTVPPTANLHAPNVNAGFNFVPLHAQEKPVNVALSNSFGFGGTNATLVFSRIG</sequence>
<dbReference type="GO" id="GO:0004315">
    <property type="term" value="F:3-oxoacyl-[acyl-carrier-protein] synthase activity"/>
    <property type="evidence" value="ECO:0007669"/>
    <property type="project" value="InterPro"/>
</dbReference>
<dbReference type="GO" id="GO:0005739">
    <property type="term" value="C:mitochondrion"/>
    <property type="evidence" value="ECO:0007669"/>
    <property type="project" value="TreeGrafter"/>
</dbReference>
<dbReference type="FunFam" id="3.40.47.10:FF:000015">
    <property type="entry name" value="3-oxoacyl-[acyl-carrier-protein] synthase, mitochondrial"/>
    <property type="match status" value="1"/>
</dbReference>
<dbReference type="InterPro" id="IPR016039">
    <property type="entry name" value="Thiolase-like"/>
</dbReference>
<evidence type="ECO:0000256" key="1">
    <source>
        <dbReference type="ARBA" id="ARBA00005194"/>
    </source>
</evidence>
<dbReference type="GeneID" id="85310820"/>
<dbReference type="AlphaFoldDB" id="A0AAJ0C4M1"/>
<evidence type="ECO:0000256" key="10">
    <source>
        <dbReference type="PIRSR" id="PIRSR000447-1"/>
    </source>
</evidence>
<dbReference type="SMART" id="SM00825">
    <property type="entry name" value="PKS_KS"/>
    <property type="match status" value="1"/>
</dbReference>
<keyword evidence="4 9" id="KW-0808">Transferase</keyword>
<evidence type="ECO:0000259" key="12">
    <source>
        <dbReference type="PROSITE" id="PS52004"/>
    </source>
</evidence>
<dbReference type="GO" id="GO:0006633">
    <property type="term" value="P:fatty acid biosynthetic process"/>
    <property type="evidence" value="ECO:0007669"/>
    <property type="project" value="UniProtKB-KW"/>
</dbReference>
<protein>
    <recommendedName>
        <fullName evidence="9">3-oxoacyl-[acyl-carrier-protein] synthase</fullName>
    </recommendedName>
</protein>
<dbReference type="FunFam" id="3.40.47.10:FF:000024">
    <property type="entry name" value="3-oxoacyl-[acyl-carrier-protein] synthase, mitochondrial"/>
    <property type="match status" value="1"/>
</dbReference>
<evidence type="ECO:0000256" key="8">
    <source>
        <dbReference type="ARBA" id="ARBA00023315"/>
    </source>
</evidence>
<evidence type="ECO:0000256" key="7">
    <source>
        <dbReference type="ARBA" id="ARBA00023160"/>
    </source>
</evidence>
<feature type="domain" description="Ketosynthase family 3 (KS3)" evidence="12">
    <location>
        <begin position="1"/>
        <end position="427"/>
    </location>
</feature>
<dbReference type="CDD" id="cd00834">
    <property type="entry name" value="KAS_I_II"/>
    <property type="match status" value="1"/>
</dbReference>
<organism evidence="13 14">
    <name type="scientific">Phialemonium atrogriseum</name>
    <dbReference type="NCBI Taxonomy" id="1093897"/>
    <lineage>
        <taxon>Eukaryota</taxon>
        <taxon>Fungi</taxon>
        <taxon>Dikarya</taxon>
        <taxon>Ascomycota</taxon>
        <taxon>Pezizomycotina</taxon>
        <taxon>Sordariomycetes</taxon>
        <taxon>Sordariomycetidae</taxon>
        <taxon>Cephalothecales</taxon>
        <taxon>Cephalothecaceae</taxon>
        <taxon>Phialemonium</taxon>
    </lineage>
</organism>
<name>A0AAJ0C4M1_9PEZI</name>
<comment type="pathway">
    <text evidence="1">Lipid metabolism; fatty acid biosynthesis.</text>
</comment>
<dbReference type="InterPro" id="IPR014031">
    <property type="entry name" value="Ketoacyl_synth_C"/>
</dbReference>
<evidence type="ECO:0000256" key="2">
    <source>
        <dbReference type="ARBA" id="ARBA00008467"/>
    </source>
</evidence>
<dbReference type="InterPro" id="IPR018201">
    <property type="entry name" value="Ketoacyl_synth_AS"/>
</dbReference>
<evidence type="ECO:0000256" key="3">
    <source>
        <dbReference type="ARBA" id="ARBA00022516"/>
    </source>
</evidence>
<keyword evidence="7 9" id="KW-0275">Fatty acid biosynthesis</keyword>
<gene>
    <name evidence="13" type="ORF">QBC33DRAFT_535550</name>
</gene>
<dbReference type="InterPro" id="IPR020841">
    <property type="entry name" value="PKS_Beta-ketoAc_synthase_dom"/>
</dbReference>
<keyword evidence="3 9" id="KW-0444">Lipid biosynthesis</keyword>
<accession>A0AAJ0C4M1</accession>
<evidence type="ECO:0000313" key="13">
    <source>
        <dbReference type="EMBL" id="KAK1768607.1"/>
    </source>
</evidence>
<dbReference type="PROSITE" id="PS52004">
    <property type="entry name" value="KS3_2"/>
    <property type="match status" value="1"/>
</dbReference>
<dbReference type="PROSITE" id="PS00606">
    <property type="entry name" value="KS3_1"/>
    <property type="match status" value="1"/>
</dbReference>
<dbReference type="RefSeq" id="XP_060284820.1">
    <property type="nucleotide sequence ID" value="XM_060427633.1"/>
</dbReference>
<keyword evidence="14" id="KW-1185">Reference proteome</keyword>
<dbReference type="Proteomes" id="UP001244011">
    <property type="component" value="Unassembled WGS sequence"/>
</dbReference>
<reference evidence="13" key="1">
    <citation type="submission" date="2023-06" db="EMBL/GenBank/DDBJ databases">
        <title>Genome-scale phylogeny and comparative genomics of the fungal order Sordariales.</title>
        <authorList>
            <consortium name="Lawrence Berkeley National Laboratory"/>
            <person name="Hensen N."/>
            <person name="Bonometti L."/>
            <person name="Westerberg I."/>
            <person name="Brannstrom I.O."/>
            <person name="Guillou S."/>
            <person name="Cros-Aarteil S."/>
            <person name="Calhoun S."/>
            <person name="Haridas S."/>
            <person name="Kuo A."/>
            <person name="Mondo S."/>
            <person name="Pangilinan J."/>
            <person name="Riley R."/>
            <person name="Labutti K."/>
            <person name="Andreopoulos B."/>
            <person name="Lipzen A."/>
            <person name="Chen C."/>
            <person name="Yanf M."/>
            <person name="Daum C."/>
            <person name="Ng V."/>
            <person name="Clum A."/>
            <person name="Steindorff A."/>
            <person name="Ohm R."/>
            <person name="Martin F."/>
            <person name="Silar P."/>
            <person name="Natvig D."/>
            <person name="Lalanne C."/>
            <person name="Gautier V."/>
            <person name="Ament-Velasquez S.L."/>
            <person name="Kruys A."/>
            <person name="Hutchinson M.I."/>
            <person name="Powell A.J."/>
            <person name="Barry K."/>
            <person name="Miller A.N."/>
            <person name="Grigoriev I.V."/>
            <person name="Debuchy R."/>
            <person name="Gladieux P."/>
            <person name="Thoren M.H."/>
            <person name="Johannesson H."/>
        </authorList>
    </citation>
    <scope>NUCLEOTIDE SEQUENCE</scope>
    <source>
        <strain evidence="13">8032-3</strain>
    </source>
</reference>
<evidence type="ECO:0000256" key="5">
    <source>
        <dbReference type="ARBA" id="ARBA00022832"/>
    </source>
</evidence>
<evidence type="ECO:0000313" key="14">
    <source>
        <dbReference type="Proteomes" id="UP001244011"/>
    </source>
</evidence>
<evidence type="ECO:0000256" key="9">
    <source>
        <dbReference type="PIRNR" id="PIRNR000447"/>
    </source>
</evidence>
<dbReference type="PIRSF" id="PIRSF000447">
    <property type="entry name" value="KAS_II"/>
    <property type="match status" value="1"/>
</dbReference>
<dbReference type="SUPFAM" id="SSF53901">
    <property type="entry name" value="Thiolase-like"/>
    <property type="match status" value="2"/>
</dbReference>
<dbReference type="NCBIfam" id="NF005589">
    <property type="entry name" value="PRK07314.1"/>
    <property type="match status" value="1"/>
</dbReference>
<dbReference type="PANTHER" id="PTHR11712">
    <property type="entry name" value="POLYKETIDE SYNTHASE-RELATED"/>
    <property type="match status" value="1"/>
</dbReference>
<dbReference type="Pfam" id="PF02801">
    <property type="entry name" value="Ketoacyl-synt_C"/>
    <property type="match status" value="1"/>
</dbReference>
<feature type="active site" description="For beta-ketoacyl synthase activity" evidence="10">
    <location>
        <position position="174"/>
    </location>
</feature>
<dbReference type="InterPro" id="IPR014030">
    <property type="entry name" value="Ketoacyl_synth_N"/>
</dbReference>
<dbReference type="Pfam" id="PF00109">
    <property type="entry name" value="ketoacyl-synt"/>
    <property type="match status" value="1"/>
</dbReference>
<dbReference type="NCBIfam" id="TIGR03150">
    <property type="entry name" value="fabF"/>
    <property type="match status" value="1"/>
</dbReference>
<evidence type="ECO:0000256" key="4">
    <source>
        <dbReference type="ARBA" id="ARBA00022679"/>
    </source>
</evidence>
<dbReference type="EMBL" id="MU839005">
    <property type="protein sequence ID" value="KAK1768607.1"/>
    <property type="molecule type" value="Genomic_DNA"/>
</dbReference>
<comment type="caution">
    <text evidence="13">The sequence shown here is derived from an EMBL/GenBank/DDBJ whole genome shotgun (WGS) entry which is preliminary data.</text>
</comment>
<dbReference type="InterPro" id="IPR000794">
    <property type="entry name" value="Beta-ketoacyl_synthase"/>
</dbReference>
<dbReference type="PANTHER" id="PTHR11712:SF336">
    <property type="entry name" value="3-OXOACYL-[ACYL-CARRIER-PROTEIN] SYNTHASE, MITOCHONDRIAL"/>
    <property type="match status" value="1"/>
</dbReference>